<comment type="catalytic activity">
    <reaction evidence="1">
        <text>beta-D-fructose 1,6-bisphosphate + H2O = beta-D-fructose 6-phosphate + phosphate</text>
        <dbReference type="Rhea" id="RHEA:11064"/>
        <dbReference type="ChEBI" id="CHEBI:15377"/>
        <dbReference type="ChEBI" id="CHEBI:32966"/>
        <dbReference type="ChEBI" id="CHEBI:43474"/>
        <dbReference type="ChEBI" id="CHEBI:57634"/>
        <dbReference type="EC" id="3.1.3.11"/>
    </reaction>
</comment>
<dbReference type="EC" id="3.1.3.11" evidence="2"/>
<organism evidence="6">
    <name type="scientific">marine metagenome</name>
    <dbReference type="NCBI Taxonomy" id="408172"/>
    <lineage>
        <taxon>unclassified sequences</taxon>
        <taxon>metagenomes</taxon>
        <taxon>ecological metagenomes</taxon>
    </lineage>
</organism>
<evidence type="ECO:0000256" key="3">
    <source>
        <dbReference type="ARBA" id="ARBA00022490"/>
    </source>
</evidence>
<protein>
    <recommendedName>
        <fullName evidence="2">fructose-bisphosphatase</fullName>
        <ecNumber evidence="2">3.1.3.11</ecNumber>
    </recommendedName>
</protein>
<evidence type="ECO:0000256" key="1">
    <source>
        <dbReference type="ARBA" id="ARBA00001273"/>
    </source>
</evidence>
<dbReference type="PRINTS" id="PR00115">
    <property type="entry name" value="F16BPHPHTASE"/>
</dbReference>
<feature type="non-terminal residue" evidence="6">
    <location>
        <position position="170"/>
    </location>
</feature>
<dbReference type="GO" id="GO:0006094">
    <property type="term" value="P:gluconeogenesis"/>
    <property type="evidence" value="ECO:0007669"/>
    <property type="project" value="TreeGrafter"/>
</dbReference>
<dbReference type="InterPro" id="IPR033391">
    <property type="entry name" value="FBPase_N"/>
</dbReference>
<dbReference type="PANTHER" id="PTHR11556:SF35">
    <property type="entry name" value="SEDOHEPTULOSE-1,7-BISPHOSPHATASE, CHLOROPLASTIC"/>
    <property type="match status" value="1"/>
</dbReference>
<dbReference type="GO" id="GO:0005829">
    <property type="term" value="C:cytosol"/>
    <property type="evidence" value="ECO:0007669"/>
    <property type="project" value="TreeGrafter"/>
</dbReference>
<proteinExistence type="predicted"/>
<evidence type="ECO:0000313" key="6">
    <source>
        <dbReference type="EMBL" id="SVC96342.1"/>
    </source>
</evidence>
<dbReference type="GO" id="GO:0006002">
    <property type="term" value="P:fructose 6-phosphate metabolic process"/>
    <property type="evidence" value="ECO:0007669"/>
    <property type="project" value="TreeGrafter"/>
</dbReference>
<keyword evidence="3" id="KW-0963">Cytoplasm</keyword>
<feature type="domain" description="Fructose-1-6-bisphosphatase class I N-terminal" evidence="5">
    <location>
        <begin position="4"/>
        <end position="165"/>
    </location>
</feature>
<evidence type="ECO:0000256" key="2">
    <source>
        <dbReference type="ARBA" id="ARBA00013093"/>
    </source>
</evidence>
<sequence>MISLDDYIIQNSDNSAENKAIFEIILKISDGVIEISKLLYGPDSKDLFGKHGGENIHGEQVEKLDLIATDVFLRNFAQSEYISAVGCEELDDIKQLQNNSSSYMIMMDPLDGSSNVDVSVSIGSIFGIWENSFDYSDFKSYKGSNQKMAMYAIYGPNTVLVIGYDSKIVS</sequence>
<name>A0A382RGL2_9ZZZZ</name>
<dbReference type="Gene3D" id="3.30.540.10">
    <property type="entry name" value="Fructose-1,6-Bisphosphatase, subunit A, domain 1"/>
    <property type="match status" value="1"/>
</dbReference>
<evidence type="ECO:0000259" key="5">
    <source>
        <dbReference type="Pfam" id="PF00316"/>
    </source>
</evidence>
<dbReference type="GO" id="GO:0005986">
    <property type="term" value="P:sucrose biosynthetic process"/>
    <property type="evidence" value="ECO:0007669"/>
    <property type="project" value="TreeGrafter"/>
</dbReference>
<dbReference type="Pfam" id="PF00316">
    <property type="entry name" value="FBPase"/>
    <property type="match status" value="1"/>
</dbReference>
<dbReference type="EMBL" id="UINC01121288">
    <property type="protein sequence ID" value="SVC96342.1"/>
    <property type="molecule type" value="Genomic_DNA"/>
</dbReference>
<evidence type="ECO:0000256" key="4">
    <source>
        <dbReference type="ARBA" id="ARBA00024331"/>
    </source>
</evidence>
<dbReference type="PANTHER" id="PTHR11556">
    <property type="entry name" value="FRUCTOSE-1,6-BISPHOSPHATASE-RELATED"/>
    <property type="match status" value="1"/>
</dbReference>
<reference evidence="6" key="1">
    <citation type="submission" date="2018-05" db="EMBL/GenBank/DDBJ databases">
        <authorList>
            <person name="Lanie J.A."/>
            <person name="Ng W.-L."/>
            <person name="Kazmierczak K.M."/>
            <person name="Andrzejewski T.M."/>
            <person name="Davidsen T.M."/>
            <person name="Wayne K.J."/>
            <person name="Tettelin H."/>
            <person name="Glass J.I."/>
            <person name="Rusch D."/>
            <person name="Podicherti R."/>
            <person name="Tsui H.-C.T."/>
            <person name="Winkler M.E."/>
        </authorList>
    </citation>
    <scope>NUCLEOTIDE SEQUENCE</scope>
</reference>
<dbReference type="GO" id="GO:0030388">
    <property type="term" value="P:fructose 1,6-bisphosphate metabolic process"/>
    <property type="evidence" value="ECO:0007669"/>
    <property type="project" value="TreeGrafter"/>
</dbReference>
<dbReference type="SUPFAM" id="SSF56655">
    <property type="entry name" value="Carbohydrate phosphatase"/>
    <property type="match status" value="1"/>
</dbReference>
<comment type="pathway">
    <text evidence="4">Carbohydrate biosynthesis.</text>
</comment>
<accession>A0A382RGL2</accession>
<dbReference type="InterPro" id="IPR028343">
    <property type="entry name" value="FBPtase"/>
</dbReference>
<gene>
    <name evidence="6" type="ORF">METZ01_LOCUS349196</name>
</gene>
<dbReference type="GO" id="GO:0006000">
    <property type="term" value="P:fructose metabolic process"/>
    <property type="evidence" value="ECO:0007669"/>
    <property type="project" value="TreeGrafter"/>
</dbReference>
<dbReference type="InterPro" id="IPR000146">
    <property type="entry name" value="FBPase_class-1"/>
</dbReference>
<dbReference type="GO" id="GO:0042132">
    <property type="term" value="F:fructose 1,6-bisphosphate 1-phosphatase activity"/>
    <property type="evidence" value="ECO:0007669"/>
    <property type="project" value="UniProtKB-EC"/>
</dbReference>
<dbReference type="AlphaFoldDB" id="A0A382RGL2"/>